<sequence length="155" mass="18120">MKWTPADIEKFEKSPEYVDTAVVPLFPVSFANGMKETAAMTEFTSLLTSQLERQLQGRILLTPGFSYLKSSRFPVVEQLKDWETDMLDKQFNHVFYVTSDSDWKQHEAMLQGTLLWIPSLPLQHMDEKAKQSVMEDQIRQLMNLFIQKWRDAEAE</sequence>
<gene>
    <name evidence="1" type="ORF">H0185_07025</name>
</gene>
<comment type="caution">
    <text evidence="1">The sequence shown here is derived from an EMBL/GenBank/DDBJ whole genome shotgun (WGS) entry which is preliminary data.</text>
</comment>
<evidence type="ECO:0000313" key="1">
    <source>
        <dbReference type="EMBL" id="MBY0096557.1"/>
    </source>
</evidence>
<dbReference type="Pfam" id="PF10673">
    <property type="entry name" value="DUF2487"/>
    <property type="match status" value="1"/>
</dbReference>
<reference evidence="1 2" key="1">
    <citation type="submission" date="2020-07" db="EMBL/GenBank/DDBJ databases">
        <title>Fungal Genomes of the International Space Station.</title>
        <authorList>
            <person name="Seuylemezian A."/>
            <person name="Singh N.K."/>
            <person name="Wood J."/>
            <person name="Venkateswaran K."/>
        </authorList>
    </citation>
    <scope>NUCLEOTIDE SEQUENCE [LARGE SCALE GENOMIC DNA]</scope>
    <source>
        <strain evidence="1 2">PL-B2</strain>
    </source>
</reference>
<accession>A0ABS7K2S8</accession>
<organism evidence="1 2">
    <name type="scientific">Mesobacillus maritimus</name>
    <dbReference type="NCBI Taxonomy" id="1643336"/>
    <lineage>
        <taxon>Bacteria</taxon>
        <taxon>Bacillati</taxon>
        <taxon>Bacillota</taxon>
        <taxon>Bacilli</taxon>
        <taxon>Bacillales</taxon>
        <taxon>Bacillaceae</taxon>
        <taxon>Mesobacillus</taxon>
    </lineage>
</organism>
<keyword evidence="2" id="KW-1185">Reference proteome</keyword>
<proteinExistence type="predicted"/>
<dbReference type="EMBL" id="JACWFH010000008">
    <property type="protein sequence ID" value="MBY0096557.1"/>
    <property type="molecule type" value="Genomic_DNA"/>
</dbReference>
<dbReference type="InterPro" id="IPR019615">
    <property type="entry name" value="DUF2487"/>
</dbReference>
<dbReference type="Proteomes" id="UP000769780">
    <property type="component" value="Unassembled WGS sequence"/>
</dbReference>
<protein>
    <submittedName>
        <fullName evidence="1">YpiF family protein</fullName>
    </submittedName>
</protein>
<name>A0ABS7K2S8_9BACI</name>
<dbReference type="RefSeq" id="WP_221872524.1">
    <property type="nucleotide sequence ID" value="NZ_JACWFH010000008.1"/>
</dbReference>
<evidence type="ECO:0000313" key="2">
    <source>
        <dbReference type="Proteomes" id="UP000769780"/>
    </source>
</evidence>